<keyword evidence="3" id="KW-1185">Reference proteome</keyword>
<dbReference type="EMBL" id="QJKJ01015499">
    <property type="protein sequence ID" value="RDX62433.1"/>
    <property type="molecule type" value="Genomic_DNA"/>
</dbReference>
<sequence length="79" mass="9435">MKMSFPSYQEKYILCRKQKEVNQRNERQKSSGFMETQEKLDISSSKEKDEEVNICLVADKTSEKEEDYEVIIFHDLTHL</sequence>
<feature type="region of interest" description="Disordered" evidence="1">
    <location>
        <begin position="23"/>
        <end position="49"/>
    </location>
</feature>
<name>A0A371E8V5_MUCPR</name>
<gene>
    <name evidence="2" type="ORF">CR513_59241</name>
</gene>
<evidence type="ECO:0000313" key="2">
    <source>
        <dbReference type="EMBL" id="RDX62433.1"/>
    </source>
</evidence>
<comment type="caution">
    <text evidence="2">The sequence shown here is derived from an EMBL/GenBank/DDBJ whole genome shotgun (WGS) entry which is preliminary data.</text>
</comment>
<dbReference type="Proteomes" id="UP000257109">
    <property type="component" value="Unassembled WGS sequence"/>
</dbReference>
<feature type="compositionally biased region" description="Basic and acidic residues" evidence="1">
    <location>
        <begin position="36"/>
        <end position="49"/>
    </location>
</feature>
<dbReference type="AlphaFoldDB" id="A0A371E8V5"/>
<organism evidence="2 3">
    <name type="scientific">Mucuna pruriens</name>
    <name type="common">Velvet bean</name>
    <name type="synonym">Dolichos pruriens</name>
    <dbReference type="NCBI Taxonomy" id="157652"/>
    <lineage>
        <taxon>Eukaryota</taxon>
        <taxon>Viridiplantae</taxon>
        <taxon>Streptophyta</taxon>
        <taxon>Embryophyta</taxon>
        <taxon>Tracheophyta</taxon>
        <taxon>Spermatophyta</taxon>
        <taxon>Magnoliopsida</taxon>
        <taxon>eudicotyledons</taxon>
        <taxon>Gunneridae</taxon>
        <taxon>Pentapetalae</taxon>
        <taxon>rosids</taxon>
        <taxon>fabids</taxon>
        <taxon>Fabales</taxon>
        <taxon>Fabaceae</taxon>
        <taxon>Papilionoideae</taxon>
        <taxon>50 kb inversion clade</taxon>
        <taxon>NPAAA clade</taxon>
        <taxon>indigoferoid/millettioid clade</taxon>
        <taxon>Phaseoleae</taxon>
        <taxon>Mucuna</taxon>
    </lineage>
</organism>
<protein>
    <submittedName>
        <fullName evidence="2">Uncharacterized protein</fullName>
    </submittedName>
</protein>
<reference evidence="2" key="1">
    <citation type="submission" date="2018-05" db="EMBL/GenBank/DDBJ databases">
        <title>Draft genome of Mucuna pruriens seed.</title>
        <authorList>
            <person name="Nnadi N.E."/>
            <person name="Vos R."/>
            <person name="Hasami M.H."/>
            <person name="Devisetty U.K."/>
            <person name="Aguiy J.C."/>
        </authorList>
    </citation>
    <scope>NUCLEOTIDE SEQUENCE [LARGE SCALE GENOMIC DNA]</scope>
    <source>
        <strain evidence="2">JCA_2017</strain>
    </source>
</reference>
<evidence type="ECO:0000313" key="3">
    <source>
        <dbReference type="Proteomes" id="UP000257109"/>
    </source>
</evidence>
<feature type="non-terminal residue" evidence="2">
    <location>
        <position position="1"/>
    </location>
</feature>
<proteinExistence type="predicted"/>
<evidence type="ECO:0000256" key="1">
    <source>
        <dbReference type="SAM" id="MobiDB-lite"/>
    </source>
</evidence>
<accession>A0A371E8V5</accession>